<evidence type="ECO:0000256" key="7">
    <source>
        <dbReference type="ARBA" id="ARBA00022840"/>
    </source>
</evidence>
<feature type="domain" description="ABC transporter" evidence="16">
    <location>
        <begin position="5"/>
        <end position="254"/>
    </location>
</feature>
<dbReference type="SMART" id="SM00382">
    <property type="entry name" value="AAA"/>
    <property type="match status" value="1"/>
</dbReference>
<evidence type="ECO:0000256" key="1">
    <source>
        <dbReference type="ARBA" id="ARBA00004202"/>
    </source>
</evidence>
<proteinExistence type="inferred from homology"/>
<dbReference type="PANTHER" id="PTHR43297:SF13">
    <property type="entry name" value="NICKEL ABC TRANSPORTER, ATP-BINDING PROTEIN"/>
    <property type="match status" value="1"/>
</dbReference>
<dbReference type="GO" id="GO:0005886">
    <property type="term" value="C:plasma membrane"/>
    <property type="evidence" value="ECO:0007669"/>
    <property type="project" value="UniProtKB-SubCell"/>
</dbReference>
<evidence type="ECO:0000256" key="3">
    <source>
        <dbReference type="ARBA" id="ARBA00022448"/>
    </source>
</evidence>
<evidence type="ECO:0000256" key="6">
    <source>
        <dbReference type="ARBA" id="ARBA00022741"/>
    </source>
</evidence>
<keyword evidence="18" id="KW-1185">Reference proteome</keyword>
<comment type="similarity">
    <text evidence="2">Belongs to the ABC transporter superfamily.</text>
</comment>
<evidence type="ECO:0000256" key="2">
    <source>
        <dbReference type="ARBA" id="ARBA00005417"/>
    </source>
</evidence>
<keyword evidence="4" id="KW-1003">Cell membrane</keyword>
<dbReference type="GO" id="GO:0015413">
    <property type="term" value="F:ABC-type nickel transporter activity"/>
    <property type="evidence" value="ECO:0007669"/>
    <property type="project" value="UniProtKB-EC"/>
</dbReference>
<comment type="subcellular location">
    <subcellularLocation>
        <location evidence="1">Cell membrane</location>
        <topology evidence="1">Peripheral membrane protein</topology>
    </subcellularLocation>
</comment>
<keyword evidence="3" id="KW-0813">Transport</keyword>
<dbReference type="CDD" id="cd03257">
    <property type="entry name" value="ABC_NikE_OppD_transporters"/>
    <property type="match status" value="1"/>
</dbReference>
<dbReference type="InterPro" id="IPR027417">
    <property type="entry name" value="P-loop_NTPase"/>
</dbReference>
<evidence type="ECO:0000256" key="10">
    <source>
        <dbReference type="ARBA" id="ARBA00023112"/>
    </source>
</evidence>
<evidence type="ECO:0000256" key="12">
    <source>
        <dbReference type="ARBA" id="ARBA00038669"/>
    </source>
</evidence>
<comment type="catalytic activity">
    <reaction evidence="15">
        <text>Ni(2+)(out) + ATP + H2O = Ni(2+)(in) + ADP + phosphate + H(+)</text>
        <dbReference type="Rhea" id="RHEA:15557"/>
        <dbReference type="ChEBI" id="CHEBI:15377"/>
        <dbReference type="ChEBI" id="CHEBI:15378"/>
        <dbReference type="ChEBI" id="CHEBI:30616"/>
        <dbReference type="ChEBI" id="CHEBI:43474"/>
        <dbReference type="ChEBI" id="CHEBI:49786"/>
        <dbReference type="ChEBI" id="CHEBI:456216"/>
        <dbReference type="EC" id="7.2.2.11"/>
    </reaction>
    <physiologicalReaction direction="left-to-right" evidence="15">
        <dbReference type="Rhea" id="RHEA:15558"/>
    </physiologicalReaction>
</comment>
<dbReference type="AlphaFoldDB" id="A0A0C1QZE5"/>
<dbReference type="NCBIfam" id="TIGR01727">
    <property type="entry name" value="oligo_HPY"/>
    <property type="match status" value="1"/>
</dbReference>
<reference evidence="17 18" key="1">
    <citation type="journal article" date="2015" name="Infect. Genet. Evol.">
        <title>Genomic sequences of six botulinum neurotoxin-producing strains representing three clostridial species illustrate the mobility and diversity of botulinum neurotoxin genes.</title>
        <authorList>
            <person name="Smith T.J."/>
            <person name="Hill K.K."/>
            <person name="Xie G."/>
            <person name="Foley B.T."/>
            <person name="Williamson C.H."/>
            <person name="Foster J.T."/>
            <person name="Johnson S.L."/>
            <person name="Chertkov O."/>
            <person name="Teshima H."/>
            <person name="Gibbons H.S."/>
            <person name="Johnsky L.A."/>
            <person name="Karavis M.A."/>
            <person name="Smith L.A."/>
        </authorList>
    </citation>
    <scope>NUCLEOTIDE SEQUENCE [LARGE SCALE GENOMIC DNA]</scope>
    <source>
        <strain evidence="17 18">CDC 2741</strain>
    </source>
</reference>
<keyword evidence="5" id="KW-0533">Nickel</keyword>
<keyword evidence="11" id="KW-0472">Membrane</keyword>
<dbReference type="Gene3D" id="3.40.50.300">
    <property type="entry name" value="P-loop containing nucleotide triphosphate hydrolases"/>
    <property type="match status" value="1"/>
</dbReference>
<dbReference type="Pfam" id="PF00005">
    <property type="entry name" value="ABC_tran"/>
    <property type="match status" value="1"/>
</dbReference>
<dbReference type="PROSITE" id="PS50893">
    <property type="entry name" value="ABC_TRANSPORTER_2"/>
    <property type="match status" value="1"/>
</dbReference>
<evidence type="ECO:0000313" key="17">
    <source>
        <dbReference type="EMBL" id="KIE46467.1"/>
    </source>
</evidence>
<dbReference type="Pfam" id="PF08352">
    <property type="entry name" value="oligo_HPY"/>
    <property type="match status" value="1"/>
</dbReference>
<keyword evidence="6" id="KW-0547">Nucleotide-binding</keyword>
<dbReference type="InterPro" id="IPR013563">
    <property type="entry name" value="Oligopep_ABC_C"/>
</dbReference>
<dbReference type="GO" id="GO:0015833">
    <property type="term" value="P:peptide transport"/>
    <property type="evidence" value="ECO:0007669"/>
    <property type="project" value="InterPro"/>
</dbReference>
<dbReference type="Proteomes" id="UP000031366">
    <property type="component" value="Unassembled WGS sequence"/>
</dbReference>
<comment type="caution">
    <text evidence="17">The sequence shown here is derived from an EMBL/GenBank/DDBJ whole genome shotgun (WGS) entry which is preliminary data.</text>
</comment>
<comment type="subunit">
    <text evidence="12">The complex is composed of two ATP-binding proteins (NikD and NikE), two transmembrane proteins (NikB and NikC) and a solute-binding protein (NikA).</text>
</comment>
<evidence type="ECO:0000313" key="18">
    <source>
        <dbReference type="Proteomes" id="UP000031366"/>
    </source>
</evidence>
<keyword evidence="8" id="KW-1278">Translocase</keyword>
<dbReference type="InterPro" id="IPR003593">
    <property type="entry name" value="AAA+_ATPase"/>
</dbReference>
<dbReference type="OrthoDB" id="9806285at2"/>
<dbReference type="PANTHER" id="PTHR43297">
    <property type="entry name" value="OLIGOPEPTIDE TRANSPORT ATP-BINDING PROTEIN APPD"/>
    <property type="match status" value="1"/>
</dbReference>
<dbReference type="InterPro" id="IPR003439">
    <property type="entry name" value="ABC_transporter-like_ATP-bd"/>
</dbReference>
<keyword evidence="7" id="KW-0067">ATP-binding</keyword>
<dbReference type="InterPro" id="IPR050388">
    <property type="entry name" value="ABC_Ni/Peptide_Import"/>
</dbReference>
<dbReference type="FunFam" id="3.40.50.300:FF:000016">
    <property type="entry name" value="Oligopeptide ABC transporter ATP-binding component"/>
    <property type="match status" value="1"/>
</dbReference>
<evidence type="ECO:0000256" key="14">
    <source>
        <dbReference type="ARBA" id="ARBA00044143"/>
    </source>
</evidence>
<dbReference type="SUPFAM" id="SSF52540">
    <property type="entry name" value="P-loop containing nucleoside triphosphate hydrolases"/>
    <property type="match status" value="1"/>
</dbReference>
<dbReference type="GO" id="GO:0005524">
    <property type="term" value="F:ATP binding"/>
    <property type="evidence" value="ECO:0007669"/>
    <property type="project" value="UniProtKB-KW"/>
</dbReference>
<evidence type="ECO:0000256" key="11">
    <source>
        <dbReference type="ARBA" id="ARBA00023136"/>
    </source>
</evidence>
<protein>
    <recommendedName>
        <fullName evidence="14">Nickel import system ATP-binding protein NikD</fullName>
        <ecNumber evidence="13">7.2.2.11</ecNumber>
    </recommendedName>
</protein>
<organism evidence="17 18">
    <name type="scientific">Clostridium argentinense CDC 2741</name>
    <dbReference type="NCBI Taxonomy" id="1418104"/>
    <lineage>
        <taxon>Bacteria</taxon>
        <taxon>Bacillati</taxon>
        <taxon>Bacillota</taxon>
        <taxon>Clostridia</taxon>
        <taxon>Eubacteriales</taxon>
        <taxon>Clostridiaceae</taxon>
        <taxon>Clostridium</taxon>
    </lineage>
</organism>
<accession>A0A0C1QZE5</accession>
<dbReference type="STRING" id="29341.RSJ17_16000"/>
<evidence type="ECO:0000256" key="5">
    <source>
        <dbReference type="ARBA" id="ARBA00022596"/>
    </source>
</evidence>
<dbReference type="EMBL" id="AYSO01000017">
    <property type="protein sequence ID" value="KIE46467.1"/>
    <property type="molecule type" value="Genomic_DNA"/>
</dbReference>
<dbReference type="GO" id="GO:0016887">
    <property type="term" value="F:ATP hydrolysis activity"/>
    <property type="evidence" value="ECO:0007669"/>
    <property type="project" value="InterPro"/>
</dbReference>
<evidence type="ECO:0000259" key="16">
    <source>
        <dbReference type="PROSITE" id="PS50893"/>
    </source>
</evidence>
<keyword evidence="10" id="KW-0921">Nickel transport</keyword>
<gene>
    <name evidence="17" type="ORF">U732_1904</name>
</gene>
<evidence type="ECO:0000256" key="4">
    <source>
        <dbReference type="ARBA" id="ARBA00022475"/>
    </source>
</evidence>
<evidence type="ECO:0000256" key="9">
    <source>
        <dbReference type="ARBA" id="ARBA00023065"/>
    </source>
</evidence>
<sequence length="319" mass="36126">MEEDIKIENLKVYFNTKEGDVKAVDGIDLTLKRGNIIGIVGETGSGKSVLGLSILGLLARNSKVEGNILYNNKNLLTLKNQELRKIRGKEIALIPQNPETAFNPIYNVGSQISELFYYHNKEKKSKSKEKTIKILEKFSFKNTNKVYSSYGFQLSGGMKQRVLSAMGMALEPKWMIADEPTKGLDAIIRNQVYDVFKNLKENMGVSMILITHDLMLAKKLCDEVIVMYAGKILEKGSKDDIFENPKHPYTKGLIDAQPNKKLIPLDGVVPSLTNLPDGCRFHPRCKYKKKLCMEKEAKLYKVDSCEVRCFLYDRDNKST</sequence>
<evidence type="ECO:0000256" key="13">
    <source>
        <dbReference type="ARBA" id="ARBA00039098"/>
    </source>
</evidence>
<evidence type="ECO:0000256" key="8">
    <source>
        <dbReference type="ARBA" id="ARBA00022967"/>
    </source>
</evidence>
<evidence type="ECO:0000256" key="15">
    <source>
        <dbReference type="ARBA" id="ARBA00048610"/>
    </source>
</evidence>
<dbReference type="EC" id="7.2.2.11" evidence="13"/>
<keyword evidence="9" id="KW-0406">Ion transport</keyword>
<dbReference type="RefSeq" id="WP_039633828.1">
    <property type="nucleotide sequence ID" value="NZ_AYSO01000017.1"/>
</dbReference>
<name>A0A0C1QZE5_9CLOT</name>